<evidence type="ECO:0000256" key="3">
    <source>
        <dbReference type="ARBA" id="ARBA00022692"/>
    </source>
</evidence>
<dbReference type="SUPFAM" id="SSF103473">
    <property type="entry name" value="MFS general substrate transporter"/>
    <property type="match status" value="1"/>
</dbReference>
<comment type="subcellular location">
    <subcellularLocation>
        <location evidence="1">Endomembrane system</location>
        <topology evidence="1">Multi-pass membrane protein</topology>
    </subcellularLocation>
</comment>
<proteinExistence type="predicted"/>
<feature type="transmembrane region" description="Helical" evidence="6">
    <location>
        <begin position="21"/>
        <end position="41"/>
    </location>
</feature>
<dbReference type="Pfam" id="PF11700">
    <property type="entry name" value="ATG22"/>
    <property type="match status" value="2"/>
</dbReference>
<evidence type="ECO:0000256" key="5">
    <source>
        <dbReference type="ARBA" id="ARBA00023136"/>
    </source>
</evidence>
<dbReference type="AlphaFoldDB" id="A0A4S3KJ80"/>
<dbReference type="InterPro" id="IPR036259">
    <property type="entry name" value="MFS_trans_sf"/>
</dbReference>
<evidence type="ECO:0000313" key="8">
    <source>
        <dbReference type="EMBL" id="THD08823.1"/>
    </source>
</evidence>
<feature type="transmembrane region" description="Helical" evidence="6">
    <location>
        <begin position="185"/>
        <end position="209"/>
    </location>
</feature>
<gene>
    <name evidence="8" type="ORF">B1806_12415</name>
</gene>
<keyword evidence="2" id="KW-0813">Transport</keyword>
<feature type="transmembrane region" description="Helical" evidence="6">
    <location>
        <begin position="279"/>
        <end position="298"/>
    </location>
</feature>
<evidence type="ECO:0000313" key="9">
    <source>
        <dbReference type="Proteomes" id="UP000307749"/>
    </source>
</evidence>
<dbReference type="InterPro" id="IPR020846">
    <property type="entry name" value="MFS_dom"/>
</dbReference>
<evidence type="ECO:0000259" key="7">
    <source>
        <dbReference type="PROSITE" id="PS50850"/>
    </source>
</evidence>
<dbReference type="RefSeq" id="WP_081129912.1">
    <property type="nucleotide sequence ID" value="NZ_LDOS01000002.1"/>
</dbReference>
<dbReference type="GO" id="GO:0022857">
    <property type="term" value="F:transmembrane transporter activity"/>
    <property type="evidence" value="ECO:0007669"/>
    <property type="project" value="InterPro"/>
</dbReference>
<feature type="transmembrane region" description="Helical" evidence="6">
    <location>
        <begin position="334"/>
        <end position="356"/>
    </location>
</feature>
<name>A0A4S3KJ80_9GAMM</name>
<dbReference type="PANTHER" id="PTHR23519">
    <property type="entry name" value="AUTOPHAGY-RELATED PROTEIN 22"/>
    <property type="match status" value="1"/>
</dbReference>
<feature type="transmembrane region" description="Helical" evidence="6">
    <location>
        <begin position="56"/>
        <end position="76"/>
    </location>
</feature>
<accession>A0A4S3KJ80</accession>
<dbReference type="GO" id="GO:0012505">
    <property type="term" value="C:endomembrane system"/>
    <property type="evidence" value="ECO:0007669"/>
    <property type="project" value="UniProtKB-SubCell"/>
</dbReference>
<dbReference type="Proteomes" id="UP000307749">
    <property type="component" value="Unassembled WGS sequence"/>
</dbReference>
<feature type="domain" description="Major facilitator superfamily (MFS) profile" evidence="7">
    <location>
        <begin position="1"/>
        <end position="424"/>
    </location>
</feature>
<evidence type="ECO:0000256" key="4">
    <source>
        <dbReference type="ARBA" id="ARBA00022989"/>
    </source>
</evidence>
<keyword evidence="4 6" id="KW-1133">Transmembrane helix</keyword>
<reference evidence="8 9" key="1">
    <citation type="submission" date="2017-02" db="EMBL/GenBank/DDBJ databases">
        <title>Whole genome sequencing of Metallibacterium scheffleri DSM 24874 (T).</title>
        <authorList>
            <person name="Kumar S."/>
            <person name="Patil P."/>
            <person name="Patil P.B."/>
        </authorList>
    </citation>
    <scope>NUCLEOTIDE SEQUENCE [LARGE SCALE GENOMIC DNA]</scope>
    <source>
        <strain evidence="8 9">DSM 24874</strain>
    </source>
</reference>
<feature type="transmembrane region" description="Helical" evidence="6">
    <location>
        <begin position="152"/>
        <end position="173"/>
    </location>
</feature>
<keyword evidence="5 6" id="KW-0472">Membrane</keyword>
<evidence type="ECO:0000256" key="2">
    <source>
        <dbReference type="ARBA" id="ARBA00022448"/>
    </source>
</evidence>
<dbReference type="PANTHER" id="PTHR23519:SF1">
    <property type="entry name" value="AUTOPHAGY-RELATED PROTEIN 22"/>
    <property type="match status" value="1"/>
</dbReference>
<evidence type="ECO:0000256" key="6">
    <source>
        <dbReference type="SAM" id="Phobius"/>
    </source>
</evidence>
<comment type="caution">
    <text evidence="8">The sequence shown here is derived from an EMBL/GenBank/DDBJ whole genome shotgun (WGS) entry which is preliminary data.</text>
</comment>
<dbReference type="EMBL" id="MWQO01000044">
    <property type="protein sequence ID" value="THD08823.1"/>
    <property type="molecule type" value="Genomic_DNA"/>
</dbReference>
<keyword evidence="9" id="KW-1185">Reference proteome</keyword>
<feature type="transmembrane region" description="Helical" evidence="6">
    <location>
        <begin position="112"/>
        <end position="131"/>
    </location>
</feature>
<dbReference type="InterPro" id="IPR024671">
    <property type="entry name" value="Atg22-like"/>
</dbReference>
<feature type="transmembrane region" description="Helical" evidence="6">
    <location>
        <begin position="399"/>
        <end position="418"/>
    </location>
</feature>
<dbReference type="Gene3D" id="1.20.1250.20">
    <property type="entry name" value="MFS general substrate transporter like domains"/>
    <property type="match status" value="1"/>
</dbReference>
<evidence type="ECO:0000256" key="1">
    <source>
        <dbReference type="ARBA" id="ARBA00004127"/>
    </source>
</evidence>
<feature type="transmembrane region" description="Helical" evidence="6">
    <location>
        <begin position="368"/>
        <end position="393"/>
    </location>
</feature>
<feature type="transmembrane region" description="Helical" evidence="6">
    <location>
        <begin position="245"/>
        <end position="267"/>
    </location>
</feature>
<feature type="transmembrane region" description="Helical" evidence="6">
    <location>
        <begin position="310"/>
        <end position="328"/>
    </location>
</feature>
<dbReference type="InterPro" id="IPR050495">
    <property type="entry name" value="ATG22/LtaA_families"/>
</dbReference>
<sequence length="425" mass="45078">MNAVDQTVHPPRRALWGWASYYVGNHAFTTAVISVFFPLFFKEVWSSGVSVELSTLRLGIANSAASLLVAVTAPLLGAIADRGGHGKGFMLIAAGLGVALMLALAAVPAGAWAWAAVAYVLASAGNFWGNVFGDAMVLRVGTPGRIERTSAIGYLAGYAGGGAYLAIAVALSLRPHWFGLPDAGAAVRWIFALGALWWAAFTLPLMLWVPAARSAESRLPLRRALREGVMQFFATVRHVRAYRPIALFLVAYWLYIDGVNTVILMAVDYGKAIGLGNGPLILAVLMVQVIGIPAALLFGRLGERIGPRRGILIGLGVYVAASAFAAGMRHAWQFFVLAAAVGMVQGGVQLLSRAYFARLVPQDRAGEFFGFYNMLGEFAAILGPLLIGLTSYLTHDPRASILSVIVLFAVGGGLLLRVPAVRAQA</sequence>
<dbReference type="STRING" id="993689.GCA_002077135_01970"/>
<feature type="transmembrane region" description="Helical" evidence="6">
    <location>
        <begin position="88"/>
        <end position="106"/>
    </location>
</feature>
<dbReference type="PROSITE" id="PS50850">
    <property type="entry name" value="MFS"/>
    <property type="match status" value="1"/>
</dbReference>
<dbReference type="OrthoDB" id="9768783at2"/>
<organism evidence="8 9">
    <name type="scientific">Metallibacterium scheffleri</name>
    <dbReference type="NCBI Taxonomy" id="993689"/>
    <lineage>
        <taxon>Bacteria</taxon>
        <taxon>Pseudomonadati</taxon>
        <taxon>Pseudomonadota</taxon>
        <taxon>Gammaproteobacteria</taxon>
        <taxon>Lysobacterales</taxon>
        <taxon>Rhodanobacteraceae</taxon>
        <taxon>Metallibacterium</taxon>
    </lineage>
</organism>
<protein>
    <recommendedName>
        <fullName evidence="7">Major facilitator superfamily (MFS) profile domain-containing protein</fullName>
    </recommendedName>
</protein>
<keyword evidence="3 6" id="KW-0812">Transmembrane</keyword>